<dbReference type="Gene3D" id="1.20.140.10">
    <property type="entry name" value="Butyryl-CoA Dehydrogenase, subunit A, domain 3"/>
    <property type="match status" value="1"/>
</dbReference>
<dbReference type="PANTHER" id="PTHR43884">
    <property type="entry name" value="ACYL-COA DEHYDROGENASE"/>
    <property type="match status" value="1"/>
</dbReference>
<evidence type="ECO:0000259" key="7">
    <source>
        <dbReference type="Pfam" id="PF00441"/>
    </source>
</evidence>
<dbReference type="InterPro" id="IPR046373">
    <property type="entry name" value="Acyl-CoA_Oxase/DH_mid-dom_sf"/>
</dbReference>
<dbReference type="Gene3D" id="2.40.110.10">
    <property type="entry name" value="Butyryl-CoA Dehydrogenase, subunit A, domain 2"/>
    <property type="match status" value="1"/>
</dbReference>
<dbReference type="PANTHER" id="PTHR43884:SF12">
    <property type="entry name" value="ISOVALERYL-COA DEHYDROGENASE, MITOCHONDRIAL-RELATED"/>
    <property type="match status" value="1"/>
</dbReference>
<dbReference type="SUPFAM" id="SSF56645">
    <property type="entry name" value="Acyl-CoA dehydrogenase NM domain-like"/>
    <property type="match status" value="1"/>
</dbReference>
<accession>A0ABN1GZK5</accession>
<comment type="caution">
    <text evidence="10">The sequence shown here is derived from an EMBL/GenBank/DDBJ whole genome shotgun (WGS) entry which is preliminary data.</text>
</comment>
<dbReference type="Gene3D" id="1.10.540.10">
    <property type="entry name" value="Acyl-CoA dehydrogenase/oxidase, N-terminal domain"/>
    <property type="match status" value="1"/>
</dbReference>
<evidence type="ECO:0000313" key="10">
    <source>
        <dbReference type="EMBL" id="GAA0623778.1"/>
    </source>
</evidence>
<dbReference type="Pfam" id="PF02770">
    <property type="entry name" value="Acyl-CoA_dh_M"/>
    <property type="match status" value="1"/>
</dbReference>
<evidence type="ECO:0000256" key="2">
    <source>
        <dbReference type="ARBA" id="ARBA00009347"/>
    </source>
</evidence>
<evidence type="ECO:0000256" key="3">
    <source>
        <dbReference type="ARBA" id="ARBA00022630"/>
    </source>
</evidence>
<dbReference type="SUPFAM" id="SSF47203">
    <property type="entry name" value="Acyl-CoA dehydrogenase C-terminal domain-like"/>
    <property type="match status" value="1"/>
</dbReference>
<sequence length="411" mass="43125">MSGVDPAVLDERTSDLSCTTEELEVRQRVRRVLAEHVRPYVLDADRTGAFPHSQYRALVDAGLGALPVAKSDGGNGCSTAAYAIAMEEITAVCGATSLVYMTQMHTAWPILRWGNQEQRDRFVPALCSGDIYGAIAISEPSGGSDVASLRTSARPDGDGYLINGAKTFITSGDVAGVIVVFATVDRSLGRRGVTAFLVEPERGGVTASRPMSKMGMHGSSTVELAFEDCRVPASAVLGEVGAGFPIAMSSVVKTRISAAGQGLGLATGALRAAVGWADERGLLDPRSPQGQPVQAELATLRAQVLAGRLLLLATARLVDTGDGSEVAEVSMAKLSLTELAVSVCDRVVDLMGGDGDRCGFEAERLLRDALVTRIYDGTNQIQQLLIARDTHTRTRAASSGSSTSGGREDRG</sequence>
<evidence type="ECO:0000313" key="11">
    <source>
        <dbReference type="Proteomes" id="UP001500957"/>
    </source>
</evidence>
<dbReference type="PROSITE" id="PS00072">
    <property type="entry name" value="ACYL_COA_DH_1"/>
    <property type="match status" value="1"/>
</dbReference>
<dbReference type="RefSeq" id="WP_344605858.1">
    <property type="nucleotide sequence ID" value="NZ_BAAAHE010000023.1"/>
</dbReference>
<feature type="domain" description="Acyl-CoA oxidase/dehydrogenase middle" evidence="8">
    <location>
        <begin position="134"/>
        <end position="229"/>
    </location>
</feature>
<dbReference type="EMBL" id="BAAAHE010000023">
    <property type="protein sequence ID" value="GAA0623778.1"/>
    <property type="molecule type" value="Genomic_DNA"/>
</dbReference>
<keyword evidence="11" id="KW-1185">Reference proteome</keyword>
<dbReference type="PIRSF" id="PIRSF016578">
    <property type="entry name" value="HsaA"/>
    <property type="match status" value="1"/>
</dbReference>
<dbReference type="Pfam" id="PF00441">
    <property type="entry name" value="Acyl-CoA_dh_1"/>
    <property type="match status" value="1"/>
</dbReference>
<evidence type="ECO:0000256" key="6">
    <source>
        <dbReference type="SAM" id="MobiDB-lite"/>
    </source>
</evidence>
<dbReference type="InterPro" id="IPR009100">
    <property type="entry name" value="AcylCoA_DH/oxidase_NM_dom_sf"/>
</dbReference>
<reference evidence="10 11" key="1">
    <citation type="journal article" date="2019" name="Int. J. Syst. Evol. Microbiol.">
        <title>The Global Catalogue of Microorganisms (GCM) 10K type strain sequencing project: providing services to taxonomists for standard genome sequencing and annotation.</title>
        <authorList>
            <consortium name="The Broad Institute Genomics Platform"/>
            <consortium name="The Broad Institute Genome Sequencing Center for Infectious Disease"/>
            <person name="Wu L."/>
            <person name="Ma J."/>
        </authorList>
    </citation>
    <scope>NUCLEOTIDE SEQUENCE [LARGE SCALE GENOMIC DNA]</scope>
    <source>
        <strain evidence="10 11">JCM 10671</strain>
    </source>
</reference>
<evidence type="ECO:0000259" key="9">
    <source>
        <dbReference type="Pfam" id="PF02771"/>
    </source>
</evidence>
<feature type="domain" description="Acyl-CoA dehydrogenase/oxidase C-terminal" evidence="7">
    <location>
        <begin position="241"/>
        <end position="388"/>
    </location>
</feature>
<evidence type="ECO:0000256" key="5">
    <source>
        <dbReference type="RuleBase" id="RU362125"/>
    </source>
</evidence>
<evidence type="ECO:0000256" key="4">
    <source>
        <dbReference type="ARBA" id="ARBA00022827"/>
    </source>
</evidence>
<dbReference type="InterPro" id="IPR009075">
    <property type="entry name" value="AcylCo_DH/oxidase_C"/>
</dbReference>
<dbReference type="InterPro" id="IPR013786">
    <property type="entry name" value="AcylCoA_DH/ox_N"/>
</dbReference>
<dbReference type="InterPro" id="IPR006091">
    <property type="entry name" value="Acyl-CoA_Oxase/DH_mid-dom"/>
</dbReference>
<evidence type="ECO:0000259" key="8">
    <source>
        <dbReference type="Pfam" id="PF02770"/>
    </source>
</evidence>
<protein>
    <submittedName>
        <fullName evidence="10">Acyl-CoA dehydrogenase family protein</fullName>
    </submittedName>
</protein>
<feature type="compositionally biased region" description="Low complexity" evidence="6">
    <location>
        <begin position="395"/>
        <end position="405"/>
    </location>
</feature>
<comment type="cofactor">
    <cofactor evidence="1 5">
        <name>FAD</name>
        <dbReference type="ChEBI" id="CHEBI:57692"/>
    </cofactor>
</comment>
<keyword evidence="4 5" id="KW-0274">FAD</keyword>
<dbReference type="InterPro" id="IPR006089">
    <property type="entry name" value="Acyl-CoA_DH_CS"/>
</dbReference>
<keyword evidence="5" id="KW-0560">Oxidoreductase</keyword>
<dbReference type="Proteomes" id="UP001500957">
    <property type="component" value="Unassembled WGS sequence"/>
</dbReference>
<organism evidence="10 11">
    <name type="scientific">Sporichthya brevicatena</name>
    <dbReference type="NCBI Taxonomy" id="171442"/>
    <lineage>
        <taxon>Bacteria</taxon>
        <taxon>Bacillati</taxon>
        <taxon>Actinomycetota</taxon>
        <taxon>Actinomycetes</taxon>
        <taxon>Sporichthyales</taxon>
        <taxon>Sporichthyaceae</taxon>
        <taxon>Sporichthya</taxon>
    </lineage>
</organism>
<dbReference type="InterPro" id="IPR036250">
    <property type="entry name" value="AcylCo_DH-like_C"/>
</dbReference>
<dbReference type="Pfam" id="PF02771">
    <property type="entry name" value="Acyl-CoA_dh_N"/>
    <property type="match status" value="1"/>
</dbReference>
<feature type="region of interest" description="Disordered" evidence="6">
    <location>
        <begin position="392"/>
        <end position="411"/>
    </location>
</feature>
<keyword evidence="3 5" id="KW-0285">Flavoprotein</keyword>
<comment type="similarity">
    <text evidence="2 5">Belongs to the acyl-CoA dehydrogenase family.</text>
</comment>
<name>A0ABN1GZK5_9ACTN</name>
<dbReference type="InterPro" id="IPR037069">
    <property type="entry name" value="AcylCoA_DH/ox_N_sf"/>
</dbReference>
<proteinExistence type="inferred from homology"/>
<evidence type="ECO:0000256" key="1">
    <source>
        <dbReference type="ARBA" id="ARBA00001974"/>
    </source>
</evidence>
<gene>
    <name evidence="10" type="ORF">GCM10009547_28580</name>
</gene>
<feature type="domain" description="Acyl-CoA dehydrogenase/oxidase N-terminal" evidence="9">
    <location>
        <begin position="19"/>
        <end position="130"/>
    </location>
</feature>